<dbReference type="SUPFAM" id="SSF51197">
    <property type="entry name" value="Clavaminate synthase-like"/>
    <property type="match status" value="1"/>
</dbReference>
<evidence type="ECO:0000259" key="9">
    <source>
        <dbReference type="PROSITE" id="PS51471"/>
    </source>
</evidence>
<dbReference type="STRING" id="391587.KAOT1_10316"/>
<feature type="domain" description="Fe2OG dioxygenase" evidence="9">
    <location>
        <begin position="102"/>
        <end position="200"/>
    </location>
</feature>
<dbReference type="GO" id="GO:0046872">
    <property type="term" value="F:metal ion binding"/>
    <property type="evidence" value="ECO:0007669"/>
    <property type="project" value="UniProtKB-KW"/>
</dbReference>
<dbReference type="GO" id="GO:0006307">
    <property type="term" value="P:DNA alkylation repair"/>
    <property type="evidence" value="ECO:0007669"/>
    <property type="project" value="InterPro"/>
</dbReference>
<keyword evidence="3" id="KW-0227">DNA damage</keyword>
<dbReference type="GO" id="GO:0016787">
    <property type="term" value="F:hydrolase activity"/>
    <property type="evidence" value="ECO:0007669"/>
    <property type="project" value="UniProtKB-ARBA"/>
</dbReference>
<dbReference type="RefSeq" id="WP_007094620.1">
    <property type="nucleotide sequence ID" value="NZ_CP142125.1"/>
</dbReference>
<evidence type="ECO:0000256" key="6">
    <source>
        <dbReference type="ARBA" id="ARBA00023002"/>
    </source>
</evidence>
<keyword evidence="7" id="KW-0408">Iron</keyword>
<evidence type="ECO:0000256" key="7">
    <source>
        <dbReference type="ARBA" id="ARBA00023004"/>
    </source>
</evidence>
<keyword evidence="6" id="KW-0560">Oxidoreductase</keyword>
<dbReference type="GO" id="GO:0051213">
    <property type="term" value="F:dioxygenase activity"/>
    <property type="evidence" value="ECO:0007669"/>
    <property type="project" value="UniProtKB-KW"/>
</dbReference>
<evidence type="ECO:0000256" key="8">
    <source>
        <dbReference type="ARBA" id="ARBA00023204"/>
    </source>
</evidence>
<dbReference type="PANTHER" id="PTHR31212">
    <property type="entry name" value="ALPHA-KETOGLUTARATE-DEPENDENT DIOXYGENASE ALKB HOMOLOG 3"/>
    <property type="match status" value="1"/>
</dbReference>
<gene>
    <name evidence="10" type="ORF">KAOT1_10316</name>
</gene>
<proteinExistence type="predicted"/>
<keyword evidence="8" id="KW-0234">DNA repair</keyword>
<sequence length="200" mass="23139">MQNNQQIQGFPLHLPDADITYFPKFIKASEATCIFETLLNETPWQQDDIKVFGKVYAQPRLTALYGTNQKSYSYSNIKMTPLPLTETLKSLKNKVDIVCQTDFTTLLLNYYRDGKDSNGWHADNEKELGKNPIIASLSFGQERFFHLKHRTDKTLKHKIALQHGSLLLMKGETQHKWLHQIPKTAKQLHGRINITFRIIP</sequence>
<dbReference type="InterPro" id="IPR032854">
    <property type="entry name" value="ALKBH3"/>
</dbReference>
<dbReference type="GO" id="GO:0140097">
    <property type="term" value="F:catalytic activity, acting on DNA"/>
    <property type="evidence" value="ECO:0007669"/>
    <property type="project" value="UniProtKB-ARBA"/>
</dbReference>
<keyword evidence="5" id="KW-0223">Dioxygenase</keyword>
<dbReference type="GO" id="GO:0016705">
    <property type="term" value="F:oxidoreductase activity, acting on paired donors, with incorporation or reduction of molecular oxygen"/>
    <property type="evidence" value="ECO:0007669"/>
    <property type="project" value="UniProtKB-ARBA"/>
</dbReference>
<dbReference type="PROSITE" id="PS51471">
    <property type="entry name" value="FE2OG_OXY"/>
    <property type="match status" value="1"/>
</dbReference>
<comment type="cofactor">
    <cofactor evidence="1">
        <name>Fe(2+)</name>
        <dbReference type="ChEBI" id="CHEBI:29033"/>
    </cofactor>
</comment>
<keyword evidence="11" id="KW-1185">Reference proteome</keyword>
<organism evidence="10 11">
    <name type="scientific">Kordia algicida OT-1</name>
    <dbReference type="NCBI Taxonomy" id="391587"/>
    <lineage>
        <taxon>Bacteria</taxon>
        <taxon>Pseudomonadati</taxon>
        <taxon>Bacteroidota</taxon>
        <taxon>Flavobacteriia</taxon>
        <taxon>Flavobacteriales</taxon>
        <taxon>Flavobacteriaceae</taxon>
        <taxon>Kordia</taxon>
    </lineage>
</organism>
<evidence type="ECO:0000313" key="10">
    <source>
        <dbReference type="EMBL" id="EDP94549.1"/>
    </source>
</evidence>
<evidence type="ECO:0000256" key="1">
    <source>
        <dbReference type="ARBA" id="ARBA00001954"/>
    </source>
</evidence>
<dbReference type="PANTHER" id="PTHR31212:SF4">
    <property type="entry name" value="ALPHA-KETOGLUTARATE-DEPENDENT DIOXYGENASE ALKB HOMOLOG 3"/>
    <property type="match status" value="1"/>
</dbReference>
<dbReference type="Proteomes" id="UP000002945">
    <property type="component" value="Unassembled WGS sequence"/>
</dbReference>
<dbReference type="Gene3D" id="2.60.120.590">
    <property type="entry name" value="Alpha-ketoglutarate-dependent dioxygenase AlkB-like"/>
    <property type="match status" value="1"/>
</dbReference>
<dbReference type="InterPro" id="IPR037151">
    <property type="entry name" value="AlkB-like_sf"/>
</dbReference>
<protein>
    <submittedName>
        <fullName evidence="10">2OG-Fe(II) oxygenase</fullName>
    </submittedName>
</protein>
<dbReference type="Pfam" id="PF13532">
    <property type="entry name" value="2OG-FeII_Oxy_2"/>
    <property type="match status" value="1"/>
</dbReference>
<evidence type="ECO:0000256" key="3">
    <source>
        <dbReference type="ARBA" id="ARBA00022763"/>
    </source>
</evidence>
<dbReference type="eggNOG" id="COG3145">
    <property type="taxonomic scope" value="Bacteria"/>
</dbReference>
<comment type="caution">
    <text evidence="10">The sequence shown here is derived from an EMBL/GenBank/DDBJ whole genome shotgun (WGS) entry which is preliminary data.</text>
</comment>
<evidence type="ECO:0000256" key="4">
    <source>
        <dbReference type="ARBA" id="ARBA00022842"/>
    </source>
</evidence>
<accession>A9EAY0</accession>
<evidence type="ECO:0000256" key="2">
    <source>
        <dbReference type="ARBA" id="ARBA00022723"/>
    </source>
</evidence>
<dbReference type="InterPro" id="IPR005123">
    <property type="entry name" value="Oxoglu/Fe-dep_dioxygenase_dom"/>
</dbReference>
<keyword evidence="4" id="KW-0460">Magnesium</keyword>
<dbReference type="HOGENOM" id="CLU_048788_5_2_10"/>
<reference evidence="10 11" key="1">
    <citation type="journal article" date="2011" name="J. Bacteriol.">
        <title>Genome sequence of the algicidal bacterium Kordia algicida OT-1.</title>
        <authorList>
            <person name="Lee H.S."/>
            <person name="Kang S.G."/>
            <person name="Kwon K.K."/>
            <person name="Lee J.H."/>
            <person name="Kim S.J."/>
        </authorList>
    </citation>
    <scope>NUCLEOTIDE SEQUENCE [LARGE SCALE GENOMIC DNA]</scope>
    <source>
        <strain evidence="10 11">OT-1</strain>
    </source>
</reference>
<name>A9EAY0_9FLAO</name>
<dbReference type="FunFam" id="2.60.120.590:FF:000004">
    <property type="entry name" value="DNA oxidative demethylase ALKBH2"/>
    <property type="match status" value="1"/>
</dbReference>
<dbReference type="GO" id="GO:0032451">
    <property type="term" value="F:demethylase activity"/>
    <property type="evidence" value="ECO:0007669"/>
    <property type="project" value="UniProtKB-ARBA"/>
</dbReference>
<evidence type="ECO:0000313" key="11">
    <source>
        <dbReference type="Proteomes" id="UP000002945"/>
    </source>
</evidence>
<keyword evidence="2" id="KW-0479">Metal-binding</keyword>
<dbReference type="OrthoDB" id="190276at2"/>
<dbReference type="InterPro" id="IPR027450">
    <property type="entry name" value="AlkB-like"/>
</dbReference>
<evidence type="ECO:0000256" key="5">
    <source>
        <dbReference type="ARBA" id="ARBA00022964"/>
    </source>
</evidence>
<dbReference type="EMBL" id="ABIB01000016">
    <property type="protein sequence ID" value="EDP94549.1"/>
    <property type="molecule type" value="Genomic_DNA"/>
</dbReference>
<dbReference type="AlphaFoldDB" id="A9EAY0"/>